<name>A0AA86S8Y1_9FABA</name>
<dbReference type="EMBL" id="OY731401">
    <property type="protein sequence ID" value="CAJ1947298.1"/>
    <property type="molecule type" value="Genomic_DNA"/>
</dbReference>
<accession>A0AA86S8Y1</accession>
<dbReference type="AlphaFoldDB" id="A0AA86S8Y1"/>
<protein>
    <submittedName>
        <fullName evidence="1">Uncharacterized protein</fullName>
    </submittedName>
</protein>
<gene>
    <name evidence="1" type="ORF">AYBTSS11_LOCUS12588</name>
</gene>
<organism evidence="1 2">
    <name type="scientific">Sphenostylis stenocarpa</name>
    <dbReference type="NCBI Taxonomy" id="92480"/>
    <lineage>
        <taxon>Eukaryota</taxon>
        <taxon>Viridiplantae</taxon>
        <taxon>Streptophyta</taxon>
        <taxon>Embryophyta</taxon>
        <taxon>Tracheophyta</taxon>
        <taxon>Spermatophyta</taxon>
        <taxon>Magnoliopsida</taxon>
        <taxon>eudicotyledons</taxon>
        <taxon>Gunneridae</taxon>
        <taxon>Pentapetalae</taxon>
        <taxon>rosids</taxon>
        <taxon>fabids</taxon>
        <taxon>Fabales</taxon>
        <taxon>Fabaceae</taxon>
        <taxon>Papilionoideae</taxon>
        <taxon>50 kb inversion clade</taxon>
        <taxon>NPAAA clade</taxon>
        <taxon>indigoferoid/millettioid clade</taxon>
        <taxon>Phaseoleae</taxon>
        <taxon>Sphenostylis</taxon>
    </lineage>
</organism>
<dbReference type="Proteomes" id="UP001189624">
    <property type="component" value="Chromosome 4"/>
</dbReference>
<keyword evidence="2" id="KW-1185">Reference proteome</keyword>
<evidence type="ECO:0000313" key="2">
    <source>
        <dbReference type="Proteomes" id="UP001189624"/>
    </source>
</evidence>
<sequence>MLTAPFDALSASFYDQLVPFVFGSIGQELELDLDDKSSVGLSHNNVLPSHQYRVNVKKISKNNWILSFGLAFKQMTR</sequence>
<dbReference type="Gramene" id="rna-AYBTSS11_LOCUS12588">
    <property type="protein sequence ID" value="CAJ1947298.1"/>
    <property type="gene ID" value="gene-AYBTSS11_LOCUS12588"/>
</dbReference>
<proteinExistence type="predicted"/>
<reference evidence="1" key="1">
    <citation type="submission" date="2023-10" db="EMBL/GenBank/DDBJ databases">
        <authorList>
            <person name="Domelevo Entfellner J.-B."/>
        </authorList>
    </citation>
    <scope>NUCLEOTIDE SEQUENCE</scope>
</reference>
<evidence type="ECO:0000313" key="1">
    <source>
        <dbReference type="EMBL" id="CAJ1947298.1"/>
    </source>
</evidence>